<proteinExistence type="predicted"/>
<sequence>MPRKRTSAFLAQIRAGTLLLPRAINGAQKYLFDQVAYSYARESLFAVDSLVHFTALAFKAVQKKTKVNVRKSSVDNYHLFDEYALGLLQTGPNKCAWRFPWTLGYSTPWTV</sequence>
<evidence type="ECO:0000313" key="1">
    <source>
        <dbReference type="Proteomes" id="UP000095287"/>
    </source>
</evidence>
<accession>A0A1I8AAE1</accession>
<name>A0A1I8AAE1_9BILA</name>
<dbReference type="Proteomes" id="UP000095287">
    <property type="component" value="Unplaced"/>
</dbReference>
<dbReference type="AlphaFoldDB" id="A0A1I8AAE1"/>
<keyword evidence="1" id="KW-1185">Reference proteome</keyword>
<dbReference type="WBParaSite" id="L893_g3882.t1">
    <property type="protein sequence ID" value="L893_g3882.t1"/>
    <property type="gene ID" value="L893_g3882"/>
</dbReference>
<protein>
    <submittedName>
        <fullName evidence="2">Glycosyl transferase</fullName>
    </submittedName>
</protein>
<reference evidence="2" key="1">
    <citation type="submission" date="2016-11" db="UniProtKB">
        <authorList>
            <consortium name="WormBaseParasite"/>
        </authorList>
    </citation>
    <scope>IDENTIFICATION</scope>
</reference>
<evidence type="ECO:0000313" key="2">
    <source>
        <dbReference type="WBParaSite" id="L893_g3882.t1"/>
    </source>
</evidence>
<organism evidence="1 2">
    <name type="scientific">Steinernema glaseri</name>
    <dbReference type="NCBI Taxonomy" id="37863"/>
    <lineage>
        <taxon>Eukaryota</taxon>
        <taxon>Metazoa</taxon>
        <taxon>Ecdysozoa</taxon>
        <taxon>Nematoda</taxon>
        <taxon>Chromadorea</taxon>
        <taxon>Rhabditida</taxon>
        <taxon>Tylenchina</taxon>
        <taxon>Panagrolaimomorpha</taxon>
        <taxon>Strongyloidoidea</taxon>
        <taxon>Steinernematidae</taxon>
        <taxon>Steinernema</taxon>
    </lineage>
</organism>